<organism evidence="8">
    <name type="scientific">Gaeumannomyces tritici (strain R3-111a-1)</name>
    <name type="common">Wheat and barley take-all root rot fungus</name>
    <name type="synonym">Gaeumannomyces graminis var. tritici</name>
    <dbReference type="NCBI Taxonomy" id="644352"/>
    <lineage>
        <taxon>Eukaryota</taxon>
        <taxon>Fungi</taxon>
        <taxon>Dikarya</taxon>
        <taxon>Ascomycota</taxon>
        <taxon>Pezizomycotina</taxon>
        <taxon>Sordariomycetes</taxon>
        <taxon>Sordariomycetidae</taxon>
        <taxon>Magnaporthales</taxon>
        <taxon>Magnaporthaceae</taxon>
        <taxon>Gaeumannomyces</taxon>
    </lineage>
</organism>
<evidence type="ECO:0008006" key="11">
    <source>
        <dbReference type="Google" id="ProtNLM"/>
    </source>
</evidence>
<keyword evidence="6" id="KW-0496">Mitochondrion</keyword>
<dbReference type="GeneID" id="20351918"/>
<keyword evidence="10" id="KW-1185">Reference proteome</keyword>
<dbReference type="HOGENOM" id="CLU_126094_0_0_1"/>
<dbReference type="PANTHER" id="PTHR28071">
    <property type="entry name" value="REDOX PROTEIN FMP46, MITOCHONDRIAL-RELATED"/>
    <property type="match status" value="1"/>
</dbReference>
<comment type="similarity">
    <text evidence="3">Belongs to the FMP46 family.</text>
</comment>
<protein>
    <recommendedName>
        <fullName evidence="11">DUF1687 domain-containing protein</fullName>
    </recommendedName>
</protein>
<dbReference type="eggNOG" id="ENOG502S4MH">
    <property type="taxonomic scope" value="Eukaryota"/>
</dbReference>
<keyword evidence="5" id="KW-0560">Oxidoreductase</keyword>
<dbReference type="OrthoDB" id="59229at2759"/>
<sequence length="146" mass="15951">MFRFHKPLDTVTLFHKAGSPASMRVAALLKQVSAQATATATATEDQASDHSAQSAQQQQRAEFDLQITEDAPTPDQLKTILEYIGAPSVGAVIKGARTEAEALRTFKQKPDSFQWPLVVDWNNGRAAAGADESKILKMLNELNKEK</sequence>
<dbReference type="InterPro" id="IPR012882">
    <property type="entry name" value="Fmp46"/>
</dbReference>
<evidence type="ECO:0000256" key="1">
    <source>
        <dbReference type="ARBA" id="ARBA00002963"/>
    </source>
</evidence>
<dbReference type="PANTHER" id="PTHR28071:SF1">
    <property type="entry name" value="REDOX PROTEIN FMP46, MITOCHONDRIAL-RELATED"/>
    <property type="match status" value="1"/>
</dbReference>
<reference evidence="10" key="1">
    <citation type="submission" date="2010-07" db="EMBL/GenBank/DDBJ databases">
        <title>The genome sequence of Gaeumannomyces graminis var. tritici strain R3-111a-1.</title>
        <authorList>
            <consortium name="The Broad Institute Genome Sequencing Platform"/>
            <person name="Ma L.-J."/>
            <person name="Dead R."/>
            <person name="Young S."/>
            <person name="Zeng Q."/>
            <person name="Koehrsen M."/>
            <person name="Alvarado L."/>
            <person name="Berlin A."/>
            <person name="Chapman S.B."/>
            <person name="Chen Z."/>
            <person name="Freedman E."/>
            <person name="Gellesch M."/>
            <person name="Goldberg J."/>
            <person name="Griggs A."/>
            <person name="Gujja S."/>
            <person name="Heilman E.R."/>
            <person name="Heiman D."/>
            <person name="Hepburn T."/>
            <person name="Howarth C."/>
            <person name="Jen D."/>
            <person name="Larson L."/>
            <person name="Mehta T."/>
            <person name="Neiman D."/>
            <person name="Pearson M."/>
            <person name="Roberts A."/>
            <person name="Saif S."/>
            <person name="Shea T."/>
            <person name="Shenoy N."/>
            <person name="Sisk P."/>
            <person name="Stolte C."/>
            <person name="Sykes S."/>
            <person name="Walk T."/>
            <person name="White J."/>
            <person name="Yandava C."/>
            <person name="Haas B."/>
            <person name="Nusbaum C."/>
            <person name="Birren B."/>
        </authorList>
    </citation>
    <scope>NUCLEOTIDE SEQUENCE [LARGE SCALE GENOMIC DNA]</scope>
    <source>
        <strain evidence="10">R3-111a-1</strain>
    </source>
</reference>
<reference evidence="9" key="5">
    <citation type="submission" date="2018-04" db="UniProtKB">
        <authorList>
            <consortium name="EnsemblFungi"/>
        </authorList>
    </citation>
    <scope>IDENTIFICATION</scope>
    <source>
        <strain evidence="9">R3-111a-1</strain>
    </source>
</reference>
<dbReference type="InterPro" id="IPR036249">
    <property type="entry name" value="Thioredoxin-like_sf"/>
</dbReference>
<comment type="subcellular location">
    <subcellularLocation>
        <location evidence="2">Mitochondrion</location>
    </subcellularLocation>
</comment>
<keyword evidence="4" id="KW-0809">Transit peptide</keyword>
<accession>J3PD91</accession>
<dbReference type="GO" id="GO:0005739">
    <property type="term" value="C:mitochondrion"/>
    <property type="evidence" value="ECO:0007669"/>
    <property type="project" value="UniProtKB-SubCell"/>
</dbReference>
<feature type="compositionally biased region" description="Low complexity" evidence="7">
    <location>
        <begin position="37"/>
        <end position="59"/>
    </location>
</feature>
<feature type="region of interest" description="Disordered" evidence="7">
    <location>
        <begin position="37"/>
        <end position="64"/>
    </location>
</feature>
<gene>
    <name evidence="9" type="primary">20351918</name>
    <name evidence="8" type="ORF">GGTG_11460</name>
</gene>
<dbReference type="Pfam" id="PF07955">
    <property type="entry name" value="DUF1687"/>
    <property type="match status" value="1"/>
</dbReference>
<evidence type="ECO:0000256" key="5">
    <source>
        <dbReference type="ARBA" id="ARBA00023002"/>
    </source>
</evidence>
<dbReference type="EnsemblFungi" id="EJT70436">
    <property type="protein sequence ID" value="EJT70436"/>
    <property type="gene ID" value="GGTG_11460"/>
</dbReference>
<dbReference type="Proteomes" id="UP000006039">
    <property type="component" value="Unassembled WGS sequence"/>
</dbReference>
<proteinExistence type="inferred from homology"/>
<dbReference type="VEuPathDB" id="FungiDB:GGTG_11460"/>
<evidence type="ECO:0000256" key="3">
    <source>
        <dbReference type="ARBA" id="ARBA00009734"/>
    </source>
</evidence>
<dbReference type="Gene3D" id="3.40.30.10">
    <property type="entry name" value="Glutaredoxin"/>
    <property type="match status" value="1"/>
</dbReference>
<dbReference type="EMBL" id="GL385401">
    <property type="protein sequence ID" value="EJT70436.1"/>
    <property type="molecule type" value="Genomic_DNA"/>
</dbReference>
<evidence type="ECO:0000313" key="10">
    <source>
        <dbReference type="Proteomes" id="UP000006039"/>
    </source>
</evidence>
<evidence type="ECO:0000256" key="2">
    <source>
        <dbReference type="ARBA" id="ARBA00004173"/>
    </source>
</evidence>
<reference evidence="9" key="4">
    <citation type="journal article" date="2015" name="G3 (Bethesda)">
        <title>Genome sequences of three phytopathogenic species of the Magnaporthaceae family of fungi.</title>
        <authorList>
            <person name="Okagaki L.H."/>
            <person name="Nunes C.C."/>
            <person name="Sailsbery J."/>
            <person name="Clay B."/>
            <person name="Brown D."/>
            <person name="John T."/>
            <person name="Oh Y."/>
            <person name="Young N."/>
            <person name="Fitzgerald M."/>
            <person name="Haas B.J."/>
            <person name="Zeng Q."/>
            <person name="Young S."/>
            <person name="Adiconis X."/>
            <person name="Fan L."/>
            <person name="Levin J.Z."/>
            <person name="Mitchell T.K."/>
            <person name="Okubara P.A."/>
            <person name="Farman M.L."/>
            <person name="Kohn L.M."/>
            <person name="Birren B."/>
            <person name="Ma L.-J."/>
            <person name="Dean R.A."/>
        </authorList>
    </citation>
    <scope>NUCLEOTIDE SEQUENCE</scope>
    <source>
        <strain evidence="9">R3-111a-1</strain>
    </source>
</reference>
<evidence type="ECO:0000256" key="4">
    <source>
        <dbReference type="ARBA" id="ARBA00022946"/>
    </source>
</evidence>
<name>J3PD91_GAET3</name>
<dbReference type="RefSeq" id="XP_009227614.1">
    <property type="nucleotide sequence ID" value="XM_009229350.1"/>
</dbReference>
<reference evidence="8" key="2">
    <citation type="submission" date="2010-07" db="EMBL/GenBank/DDBJ databases">
        <authorList>
            <consortium name="The Broad Institute Genome Sequencing Platform"/>
            <consortium name="Broad Institute Genome Sequencing Center for Infectious Disease"/>
            <person name="Ma L.-J."/>
            <person name="Dead R."/>
            <person name="Young S."/>
            <person name="Zeng Q."/>
            <person name="Koehrsen M."/>
            <person name="Alvarado L."/>
            <person name="Berlin A."/>
            <person name="Chapman S.B."/>
            <person name="Chen Z."/>
            <person name="Freedman E."/>
            <person name="Gellesch M."/>
            <person name="Goldberg J."/>
            <person name="Griggs A."/>
            <person name="Gujja S."/>
            <person name="Heilman E.R."/>
            <person name="Heiman D."/>
            <person name="Hepburn T."/>
            <person name="Howarth C."/>
            <person name="Jen D."/>
            <person name="Larson L."/>
            <person name="Mehta T."/>
            <person name="Neiman D."/>
            <person name="Pearson M."/>
            <person name="Roberts A."/>
            <person name="Saif S."/>
            <person name="Shea T."/>
            <person name="Shenoy N."/>
            <person name="Sisk P."/>
            <person name="Stolte C."/>
            <person name="Sykes S."/>
            <person name="Walk T."/>
            <person name="White J."/>
            <person name="Yandava C."/>
            <person name="Haas B."/>
            <person name="Nusbaum C."/>
            <person name="Birren B."/>
        </authorList>
    </citation>
    <scope>NUCLEOTIDE SEQUENCE</scope>
    <source>
        <strain evidence="8">R3-111a-1</strain>
    </source>
</reference>
<comment type="function">
    <text evidence="1">Putative mitochondrial redox protein which could be involved in the reduction of small toxic molecules.</text>
</comment>
<dbReference type="GO" id="GO:0016491">
    <property type="term" value="F:oxidoreductase activity"/>
    <property type="evidence" value="ECO:0007669"/>
    <property type="project" value="UniProtKB-KW"/>
</dbReference>
<dbReference type="SUPFAM" id="SSF52833">
    <property type="entry name" value="Thioredoxin-like"/>
    <property type="match status" value="1"/>
</dbReference>
<reference evidence="8" key="3">
    <citation type="submission" date="2010-09" db="EMBL/GenBank/DDBJ databases">
        <title>Annotation of Gaeumannomyces graminis var. tritici R3-111a-1.</title>
        <authorList>
            <consortium name="The Broad Institute Genome Sequencing Platform"/>
            <person name="Ma L.-J."/>
            <person name="Dead R."/>
            <person name="Young S.K."/>
            <person name="Zeng Q."/>
            <person name="Gargeya S."/>
            <person name="Fitzgerald M."/>
            <person name="Haas B."/>
            <person name="Abouelleil A."/>
            <person name="Alvarado L."/>
            <person name="Arachchi H.M."/>
            <person name="Berlin A."/>
            <person name="Brown A."/>
            <person name="Chapman S.B."/>
            <person name="Chen Z."/>
            <person name="Dunbar C."/>
            <person name="Freedman E."/>
            <person name="Gearin G."/>
            <person name="Gellesch M."/>
            <person name="Goldberg J."/>
            <person name="Griggs A."/>
            <person name="Gujja S."/>
            <person name="Heiman D."/>
            <person name="Howarth C."/>
            <person name="Larson L."/>
            <person name="Lui A."/>
            <person name="MacDonald P.J.P."/>
            <person name="Mehta T."/>
            <person name="Montmayeur A."/>
            <person name="Murphy C."/>
            <person name="Neiman D."/>
            <person name="Pearson M."/>
            <person name="Priest M."/>
            <person name="Roberts A."/>
            <person name="Saif S."/>
            <person name="Shea T."/>
            <person name="Shenoy N."/>
            <person name="Sisk P."/>
            <person name="Stolte C."/>
            <person name="Sykes S."/>
            <person name="Yandava C."/>
            <person name="Wortman J."/>
            <person name="Nusbaum C."/>
            <person name="Birren B."/>
        </authorList>
    </citation>
    <scope>NUCLEOTIDE SEQUENCE</scope>
    <source>
        <strain evidence="8">R3-111a-1</strain>
    </source>
</reference>
<evidence type="ECO:0000256" key="6">
    <source>
        <dbReference type="ARBA" id="ARBA00023128"/>
    </source>
</evidence>
<evidence type="ECO:0000313" key="9">
    <source>
        <dbReference type="EnsemblFungi" id="EJT70436"/>
    </source>
</evidence>
<evidence type="ECO:0000256" key="7">
    <source>
        <dbReference type="SAM" id="MobiDB-lite"/>
    </source>
</evidence>
<evidence type="ECO:0000313" key="8">
    <source>
        <dbReference type="EMBL" id="EJT70436.1"/>
    </source>
</evidence>
<dbReference type="AlphaFoldDB" id="J3PD91"/>